<evidence type="ECO:0000256" key="2">
    <source>
        <dbReference type="ARBA" id="ARBA00022723"/>
    </source>
</evidence>
<accession>A0A6P5RHL4</accession>
<evidence type="ECO:0000256" key="8">
    <source>
        <dbReference type="ARBA" id="ARBA00023224"/>
    </source>
</evidence>
<feature type="compositionally biased region" description="Polar residues" evidence="13">
    <location>
        <begin position="141"/>
        <end position="150"/>
    </location>
</feature>
<feature type="region of interest" description="Disordered" evidence="13">
    <location>
        <begin position="89"/>
        <end position="210"/>
    </location>
</feature>
<dbReference type="Gene3D" id="1.10.400.10">
    <property type="entry name" value="GI Alpha 1, domain 2-like"/>
    <property type="match status" value="1"/>
</dbReference>
<comment type="similarity">
    <text evidence="10">Belongs to the G-alpha family. XLG subfamily.</text>
</comment>
<keyword evidence="4" id="KW-0863">Zinc-finger</keyword>
<keyword evidence="7 11" id="KW-0342">GTP-binding</keyword>
<dbReference type="InterPro" id="IPR027417">
    <property type="entry name" value="P-loop_NTPase"/>
</dbReference>
<dbReference type="Gene3D" id="3.40.50.300">
    <property type="entry name" value="P-loop containing nucleotide triphosphate hydrolases"/>
    <property type="match status" value="1"/>
</dbReference>
<dbReference type="GO" id="GO:0005525">
    <property type="term" value="F:GTP binding"/>
    <property type="evidence" value="ECO:0007669"/>
    <property type="project" value="UniProtKB-KW"/>
</dbReference>
<evidence type="ECO:0000256" key="1">
    <source>
        <dbReference type="ARBA" id="ARBA00004123"/>
    </source>
</evidence>
<dbReference type="PROSITE" id="PS51882">
    <property type="entry name" value="G_ALPHA"/>
    <property type="match status" value="1"/>
</dbReference>
<dbReference type="SUPFAM" id="SSF57903">
    <property type="entry name" value="FYVE/PHD zinc finger"/>
    <property type="match status" value="1"/>
</dbReference>
<dbReference type="SMART" id="SM00275">
    <property type="entry name" value="G_alpha"/>
    <property type="match status" value="1"/>
</dbReference>
<evidence type="ECO:0000256" key="13">
    <source>
        <dbReference type="SAM" id="MobiDB-lite"/>
    </source>
</evidence>
<evidence type="ECO:0000256" key="11">
    <source>
        <dbReference type="PIRSR" id="PIRSR601019-1"/>
    </source>
</evidence>
<keyword evidence="8" id="KW-0807">Transducer</keyword>
<dbReference type="GO" id="GO:0003924">
    <property type="term" value="F:GTPase activity"/>
    <property type="evidence" value="ECO:0007669"/>
    <property type="project" value="InterPro"/>
</dbReference>
<keyword evidence="3 11" id="KW-0547">Nucleotide-binding</keyword>
<protein>
    <submittedName>
        <fullName evidence="15">Extra-large guanine nucleotide-binding protein 3-like isoform X2</fullName>
    </submittedName>
</protein>
<dbReference type="InterPro" id="IPR011025">
    <property type="entry name" value="GproteinA_insert"/>
</dbReference>
<dbReference type="RefSeq" id="XP_021802459.1">
    <property type="nucleotide sequence ID" value="XM_021946767.1"/>
</dbReference>
<comment type="subcellular location">
    <subcellularLocation>
        <location evidence="1">Nucleus</location>
    </subcellularLocation>
</comment>
<dbReference type="GO" id="GO:0007188">
    <property type="term" value="P:adenylate cyclase-modulating G protein-coupled receptor signaling pathway"/>
    <property type="evidence" value="ECO:0007669"/>
    <property type="project" value="TreeGrafter"/>
</dbReference>
<dbReference type="SUPFAM" id="SSF47895">
    <property type="entry name" value="Transducin (alpha subunit), insertion domain"/>
    <property type="match status" value="1"/>
</dbReference>
<dbReference type="CDD" id="cd00066">
    <property type="entry name" value="G-alpha"/>
    <property type="match status" value="1"/>
</dbReference>
<evidence type="ECO:0000256" key="12">
    <source>
        <dbReference type="PIRSR" id="PIRSR601019-2"/>
    </source>
</evidence>
<keyword evidence="12" id="KW-0460">Magnesium</keyword>
<keyword evidence="5" id="KW-0862">Zinc</keyword>
<keyword evidence="6" id="KW-0106">Calcium</keyword>
<dbReference type="InterPro" id="IPR001019">
    <property type="entry name" value="Gprotein_alpha_su"/>
</dbReference>
<evidence type="ECO:0000256" key="9">
    <source>
        <dbReference type="ARBA" id="ARBA00023242"/>
    </source>
</evidence>
<feature type="compositionally biased region" description="Polar residues" evidence="13">
    <location>
        <begin position="111"/>
        <end position="122"/>
    </location>
</feature>
<evidence type="ECO:0000256" key="10">
    <source>
        <dbReference type="ARBA" id="ARBA00060880"/>
    </source>
</evidence>
<proteinExistence type="inferred from homology"/>
<keyword evidence="9" id="KW-0539">Nucleus</keyword>
<dbReference type="InterPro" id="IPR011011">
    <property type="entry name" value="Znf_FYVE_PHD"/>
</dbReference>
<dbReference type="GO" id="GO:0001664">
    <property type="term" value="F:G protein-coupled receptor binding"/>
    <property type="evidence" value="ECO:0007669"/>
    <property type="project" value="TreeGrafter"/>
</dbReference>
<dbReference type="PRINTS" id="PR00318">
    <property type="entry name" value="GPROTEINA"/>
</dbReference>
<dbReference type="Proteomes" id="UP000515124">
    <property type="component" value="Unplaced"/>
</dbReference>
<evidence type="ECO:0000256" key="4">
    <source>
        <dbReference type="ARBA" id="ARBA00022771"/>
    </source>
</evidence>
<reference evidence="15" key="1">
    <citation type="submission" date="2025-08" db="UniProtKB">
        <authorList>
            <consortium name="RefSeq"/>
        </authorList>
    </citation>
    <scope>IDENTIFICATION</scope>
</reference>
<dbReference type="GeneID" id="110746531"/>
<evidence type="ECO:0000313" key="14">
    <source>
        <dbReference type="Proteomes" id="UP000515124"/>
    </source>
</evidence>
<evidence type="ECO:0000256" key="6">
    <source>
        <dbReference type="ARBA" id="ARBA00022837"/>
    </source>
</evidence>
<dbReference type="SUPFAM" id="SSF52540">
    <property type="entry name" value="P-loop containing nucleoside triphosphate hydrolases"/>
    <property type="match status" value="1"/>
</dbReference>
<evidence type="ECO:0000256" key="7">
    <source>
        <dbReference type="ARBA" id="ARBA00023134"/>
    </source>
</evidence>
<dbReference type="GO" id="GO:0008270">
    <property type="term" value="F:zinc ion binding"/>
    <property type="evidence" value="ECO:0007669"/>
    <property type="project" value="UniProtKB-KW"/>
</dbReference>
<dbReference type="FunFam" id="3.40.50.300:FF:000720">
    <property type="entry name" value="Guanine nucleotide-binding protein G(k) subunit alpha"/>
    <property type="match status" value="1"/>
</dbReference>
<evidence type="ECO:0000256" key="3">
    <source>
        <dbReference type="ARBA" id="ARBA00022741"/>
    </source>
</evidence>
<keyword evidence="2 12" id="KW-0479">Metal-binding</keyword>
<organism evidence="14 15">
    <name type="scientific">Prunus avium</name>
    <name type="common">Cherry</name>
    <name type="synonym">Cerasus avium</name>
    <dbReference type="NCBI Taxonomy" id="42229"/>
    <lineage>
        <taxon>Eukaryota</taxon>
        <taxon>Viridiplantae</taxon>
        <taxon>Streptophyta</taxon>
        <taxon>Embryophyta</taxon>
        <taxon>Tracheophyta</taxon>
        <taxon>Spermatophyta</taxon>
        <taxon>Magnoliopsida</taxon>
        <taxon>eudicotyledons</taxon>
        <taxon>Gunneridae</taxon>
        <taxon>Pentapetalae</taxon>
        <taxon>rosids</taxon>
        <taxon>fabids</taxon>
        <taxon>Rosales</taxon>
        <taxon>Rosaceae</taxon>
        <taxon>Amygdaloideae</taxon>
        <taxon>Amygdaleae</taxon>
        <taxon>Prunus</taxon>
    </lineage>
</organism>
<dbReference type="GO" id="GO:0031683">
    <property type="term" value="F:G-protein beta/gamma-subunit complex binding"/>
    <property type="evidence" value="ECO:0007669"/>
    <property type="project" value="InterPro"/>
</dbReference>
<dbReference type="PANTHER" id="PTHR10218">
    <property type="entry name" value="GTP-BINDING PROTEIN ALPHA SUBUNIT"/>
    <property type="match status" value="1"/>
</dbReference>
<feature type="binding site" evidence="12">
    <location>
        <position position="486"/>
    </location>
    <ligand>
        <name>Mg(2+)</name>
        <dbReference type="ChEBI" id="CHEBI:18420"/>
    </ligand>
</feature>
<dbReference type="AlphaFoldDB" id="A0A6P5RHL4"/>
<dbReference type="Pfam" id="PF00503">
    <property type="entry name" value="G-alpha"/>
    <property type="match status" value="1"/>
</dbReference>
<sequence>MASEAEDEKSWKDLLRKMLPAGAPLPDEEHLDYSIAVEYQGPPLPYDDLPRVDPVQIDSLQTSSVTSLSVSDLSSIPVAVPVAQKLSRFNRVRNGAGVKEPRSSSTTSSSAPKSQLDLQNNREGSEFEGADQGFSSELPVQDSNPQQKPIGTTGGKRAAVVTFNTPRDSENEDDHENDNEADRSSSPQSSATEPVGSPIAWASSPGRRTNKRGICSRCGKGNRLKEREWCLVCDAKFCSNCLLKAMGSMPEGRKCVSCIGQPIDESKRSSLGKCSRILSRVCSPLEIRQIMKAEKECPANQLRPEQLVVNGRLLREEELAEILGCELPPQKLKPGMYWYDKDSGLWGKEGEKPDRIISSKLNVGGKLRSDASNGNTKVFMNGREITKTERRVLRLAKVQCPPDTHFWVYDDGSYEEEGQNNIKGNIWGKASTRFICSLFSLPVPPGNQHGANEDPTTPSSRSVPEYLEQGRVQKLLLFGLEGSGTSTIFKQAKFLYGNKFTPEELQNIKLMIQSNMYKYLSILLEGRERFEEEALTENRAILSAAEESPSVDESEQCIYAINQRFKHFSDWLLDIMATGDLDAFFPAATREYAPIVDEVWKDSAIQETYKRREELHCLPEVAQYFLDRAIEISSNEYEPSEKDILYAEGVTQSNGLAFMEFSFDDRSAMSELYNENYECPPPLTKYQLIRINSKGLSDGCKWLEMFEDVRAVIFCVALSDYDQMWAQGNGLLCNKMLASRDLFESLVRHPCFRNTPFVLLLNKYDAFEAKINQVPLSVCEWLKDFSPVKPHGNIQSLAQQAYYYVAVKFKELYSSMTGEKLFVAQTRAREGTSVDEAFKYIREILKWDDEKNDNFFAINGDDSFYSTEMSSSPYVRQE</sequence>
<feature type="binding site" evidence="11">
    <location>
        <position position="828"/>
    </location>
    <ligand>
        <name>GTP</name>
        <dbReference type="ChEBI" id="CHEBI:37565"/>
    </ligand>
</feature>
<dbReference type="GO" id="GO:0005634">
    <property type="term" value="C:nucleus"/>
    <property type="evidence" value="ECO:0007669"/>
    <property type="project" value="UniProtKB-SubCell"/>
</dbReference>
<feature type="binding site" evidence="12">
    <location>
        <position position="653"/>
    </location>
    <ligand>
        <name>Mg(2+)</name>
        <dbReference type="ChEBI" id="CHEBI:18420"/>
    </ligand>
</feature>
<evidence type="ECO:0000313" key="15">
    <source>
        <dbReference type="RefSeq" id="XP_021802459.1"/>
    </source>
</evidence>
<evidence type="ECO:0000256" key="5">
    <source>
        <dbReference type="ARBA" id="ARBA00022833"/>
    </source>
</evidence>
<dbReference type="GO" id="GO:0005834">
    <property type="term" value="C:heterotrimeric G-protein complex"/>
    <property type="evidence" value="ECO:0007669"/>
    <property type="project" value="TreeGrafter"/>
</dbReference>
<name>A0A6P5RHL4_PRUAV</name>
<dbReference type="FunFam" id="1.10.400.10:FF:000005">
    <property type="entry name" value="Extra-large guanine nucleotide-binding protein 3"/>
    <property type="match status" value="1"/>
</dbReference>
<dbReference type="GO" id="GO:0005737">
    <property type="term" value="C:cytoplasm"/>
    <property type="evidence" value="ECO:0007669"/>
    <property type="project" value="TreeGrafter"/>
</dbReference>
<keyword evidence="14" id="KW-1185">Reference proteome</keyword>
<dbReference type="PANTHER" id="PTHR10218:SF317">
    <property type="entry name" value="EXTRA-LARGE GUANINE NUCLEOTIDE-BINDING PROTEIN 3-LIKE"/>
    <property type="match status" value="1"/>
</dbReference>
<feature type="binding site" evidence="11">
    <location>
        <begin position="762"/>
        <end position="765"/>
    </location>
    <ligand>
        <name>GTP</name>
        <dbReference type="ChEBI" id="CHEBI:37565"/>
    </ligand>
</feature>
<gene>
    <name evidence="15" type="primary">LOC110746531</name>
</gene>